<protein>
    <submittedName>
        <fullName evidence="1">DUF1415 domain-containing protein</fullName>
    </submittedName>
</protein>
<dbReference type="RefSeq" id="WP_234864037.1">
    <property type="nucleotide sequence ID" value="NZ_JAKEVY010000001.1"/>
</dbReference>
<proteinExistence type="predicted"/>
<dbReference type="Proteomes" id="UP001200145">
    <property type="component" value="Unassembled WGS sequence"/>
</dbReference>
<reference evidence="1 2" key="1">
    <citation type="submission" date="2022-01" db="EMBL/GenBank/DDBJ databases">
        <title>Flavihumibacter sp. nov., isolated from sediment of a river.</title>
        <authorList>
            <person name="Liu H."/>
        </authorList>
    </citation>
    <scope>NUCLEOTIDE SEQUENCE [LARGE SCALE GENOMIC DNA]</scope>
    <source>
        <strain evidence="1 2">RY-1</strain>
    </source>
</reference>
<dbReference type="Pfam" id="PF07209">
    <property type="entry name" value="DUF1415"/>
    <property type="match status" value="1"/>
</dbReference>
<dbReference type="InterPro" id="IPR009858">
    <property type="entry name" value="DUF1415"/>
</dbReference>
<organism evidence="1 2">
    <name type="scientific">Flavihumibacter fluminis</name>
    <dbReference type="NCBI Taxonomy" id="2909236"/>
    <lineage>
        <taxon>Bacteria</taxon>
        <taxon>Pseudomonadati</taxon>
        <taxon>Bacteroidota</taxon>
        <taxon>Chitinophagia</taxon>
        <taxon>Chitinophagales</taxon>
        <taxon>Chitinophagaceae</taxon>
        <taxon>Flavihumibacter</taxon>
    </lineage>
</organism>
<comment type="caution">
    <text evidence="1">The sequence shown here is derived from an EMBL/GenBank/DDBJ whole genome shotgun (WGS) entry which is preliminary data.</text>
</comment>
<evidence type="ECO:0000313" key="1">
    <source>
        <dbReference type="EMBL" id="MCF1713507.1"/>
    </source>
</evidence>
<gene>
    <name evidence="1" type="ORF">L0U88_02550</name>
</gene>
<evidence type="ECO:0000313" key="2">
    <source>
        <dbReference type="Proteomes" id="UP001200145"/>
    </source>
</evidence>
<accession>A0ABS9BD77</accession>
<name>A0ABS9BD77_9BACT</name>
<sequence length="181" mass="20875">MQDTENILTATRNWINNVVIGCNFCPFAAREIRRNSVHFELASATDPDQVLEQYHQLLQKLDEHPAIETAFLILPEGFGDFMHYLDLVEMAEELIEEEDYEGIYQVASFHPAYLFAGSDTQDPANYTNRSPYPMLHLLREESIEKALEHYSGDPDEIPERNIRFAREKGLAYMKSLFNSGI</sequence>
<keyword evidence="2" id="KW-1185">Reference proteome</keyword>
<dbReference type="EMBL" id="JAKEVY010000001">
    <property type="protein sequence ID" value="MCF1713507.1"/>
    <property type="molecule type" value="Genomic_DNA"/>
</dbReference>